<dbReference type="AlphaFoldDB" id="A0A076N503"/>
<dbReference type="HOGENOM" id="CLU_1507606_0_0_11"/>
<dbReference type="EMBL" id="CP009110">
    <property type="protein sequence ID" value="AIJ26445.1"/>
    <property type="molecule type" value="Genomic_DNA"/>
</dbReference>
<evidence type="ECO:0000313" key="3">
    <source>
        <dbReference type="Proteomes" id="UP000062973"/>
    </source>
</evidence>
<dbReference type="Proteomes" id="UP000062973">
    <property type="component" value="Chromosome"/>
</dbReference>
<dbReference type="KEGG" id="amq:AMETH_6294"/>
<accession>A0A076N503</accession>
<sequence>MTKQSDQHSLPLWGGSSGPAEHRPLFAVGERVGYHRDASWRGRVVQVAADPDSGRHHFWVVWTVGRPGGPFEYTAAPLYRLGEASPDARRTERQGQYLAAGAHPLTAALGYPVKLHPGAAPAADRAAPGRRCGNCRYRRPGRYPKCLVHDGDRITRGAGTDVRAWWPACTDHELRSRP</sequence>
<organism evidence="1 3">
    <name type="scientific">Amycolatopsis methanolica 239</name>
    <dbReference type="NCBI Taxonomy" id="1068978"/>
    <lineage>
        <taxon>Bacteria</taxon>
        <taxon>Bacillati</taxon>
        <taxon>Actinomycetota</taxon>
        <taxon>Actinomycetes</taxon>
        <taxon>Pseudonocardiales</taxon>
        <taxon>Pseudonocardiaceae</taxon>
        <taxon>Amycolatopsis</taxon>
        <taxon>Amycolatopsis methanolica group</taxon>
    </lineage>
</organism>
<dbReference type="EMBL" id="CP009110">
    <property type="protein sequence ID" value="AIJ26386.1"/>
    <property type="molecule type" value="Genomic_DNA"/>
</dbReference>
<keyword evidence="3" id="KW-1185">Reference proteome</keyword>
<gene>
    <name evidence="1" type="ORF">AMETH_6294</name>
    <name evidence="2" type="ORF">AMETH_6353</name>
</gene>
<proteinExistence type="predicted"/>
<name>A0A076N503_AMYME</name>
<protein>
    <submittedName>
        <fullName evidence="1">Uncharacterized protein</fullName>
    </submittedName>
</protein>
<evidence type="ECO:0000313" key="1">
    <source>
        <dbReference type="EMBL" id="AIJ26386.1"/>
    </source>
</evidence>
<dbReference type="PATRIC" id="fig|1068978.7.peg.6761"/>
<dbReference type="OrthoDB" id="3482161at2"/>
<dbReference type="KEGG" id="amq:AMETH_6353"/>
<reference evidence="1 3" key="1">
    <citation type="submission" date="2014-07" db="EMBL/GenBank/DDBJ databases">
        <title>Whole Genome Sequence of the Amycolatopsis methanolica 239.</title>
        <authorList>
            <person name="Tang B."/>
        </authorList>
    </citation>
    <scope>NUCLEOTIDE SEQUENCE [LARGE SCALE GENOMIC DNA]</scope>
    <source>
        <strain evidence="1 3">239</strain>
    </source>
</reference>
<evidence type="ECO:0000313" key="2">
    <source>
        <dbReference type="EMBL" id="AIJ26445.1"/>
    </source>
</evidence>
<dbReference type="RefSeq" id="WP_017985220.1">
    <property type="nucleotide sequence ID" value="NZ_AQUL01000001.1"/>
</dbReference>
<dbReference type="STRING" id="1068978.AMETH_6294"/>